<dbReference type="PANTHER" id="PTHR39624">
    <property type="entry name" value="PROTEIN INVOLVED IN RIMO-MEDIATED BETA-METHYLTHIOLATION OF RIBOSOMAL PROTEIN S12 YCAO"/>
    <property type="match status" value="1"/>
</dbReference>
<dbReference type="Proteomes" id="UP000238220">
    <property type="component" value="Unassembled WGS sequence"/>
</dbReference>
<gene>
    <name evidence="1" type="ORF">C3942_08025</name>
</gene>
<accession>A0A2S5TIA5</accession>
<dbReference type="OrthoDB" id="9789573at2"/>
<evidence type="ECO:0000313" key="1">
    <source>
        <dbReference type="EMBL" id="PPE74695.1"/>
    </source>
</evidence>
<dbReference type="PANTHER" id="PTHR39624:SF2">
    <property type="entry name" value="OSMC-LIKE PROTEIN"/>
    <property type="match status" value="1"/>
</dbReference>
<dbReference type="InterPro" id="IPR003718">
    <property type="entry name" value="OsmC/Ohr_fam"/>
</dbReference>
<evidence type="ECO:0000313" key="2">
    <source>
        <dbReference type="Proteomes" id="UP000238220"/>
    </source>
</evidence>
<dbReference type="RefSeq" id="WP_104229852.1">
    <property type="nucleotide sequence ID" value="NZ_PSNW01000003.1"/>
</dbReference>
<sequence>MIKVSKAADGKLKQQIVCGPNTFYSDEPESVGGDNQGPAPHDLLDAALGSCTALTLTLVARRKGFALTDVRVEVDHEKAADGSHLMHRRIELVGELTGEQREYLLGIANKCPVHKTLSGKIDIDTALI</sequence>
<organism evidence="1 2">
    <name type="scientific">Solimonas fluminis</name>
    <dbReference type="NCBI Taxonomy" id="2086571"/>
    <lineage>
        <taxon>Bacteria</taxon>
        <taxon>Pseudomonadati</taxon>
        <taxon>Pseudomonadota</taxon>
        <taxon>Gammaproteobacteria</taxon>
        <taxon>Nevskiales</taxon>
        <taxon>Nevskiaceae</taxon>
        <taxon>Solimonas</taxon>
    </lineage>
</organism>
<dbReference type="AlphaFoldDB" id="A0A2S5TIA5"/>
<proteinExistence type="predicted"/>
<dbReference type="Pfam" id="PF02566">
    <property type="entry name" value="OsmC"/>
    <property type="match status" value="1"/>
</dbReference>
<name>A0A2S5TIA5_9GAMM</name>
<dbReference type="EMBL" id="PSNW01000003">
    <property type="protein sequence ID" value="PPE74695.1"/>
    <property type="molecule type" value="Genomic_DNA"/>
</dbReference>
<dbReference type="InterPro" id="IPR015946">
    <property type="entry name" value="KH_dom-like_a/b"/>
</dbReference>
<keyword evidence="2" id="KW-1185">Reference proteome</keyword>
<reference evidence="1 2" key="1">
    <citation type="submission" date="2018-02" db="EMBL/GenBank/DDBJ databases">
        <title>Genome sequencing of Solimonas sp. HR-BB.</title>
        <authorList>
            <person name="Lee Y."/>
            <person name="Jeon C.O."/>
        </authorList>
    </citation>
    <scope>NUCLEOTIDE SEQUENCE [LARGE SCALE GENOMIC DNA]</scope>
    <source>
        <strain evidence="1 2">HR-BB</strain>
    </source>
</reference>
<dbReference type="SUPFAM" id="SSF82784">
    <property type="entry name" value="OsmC-like"/>
    <property type="match status" value="1"/>
</dbReference>
<comment type="caution">
    <text evidence="1">The sequence shown here is derived from an EMBL/GenBank/DDBJ whole genome shotgun (WGS) entry which is preliminary data.</text>
</comment>
<dbReference type="InterPro" id="IPR036102">
    <property type="entry name" value="OsmC/Ohrsf"/>
</dbReference>
<protein>
    <submittedName>
        <fullName evidence="1">Osmotically inducible protein OsmC</fullName>
    </submittedName>
</protein>
<dbReference type="Gene3D" id="3.30.300.20">
    <property type="match status" value="1"/>
</dbReference>